<feature type="transmembrane region" description="Helical" evidence="1">
    <location>
        <begin position="12"/>
        <end position="29"/>
    </location>
</feature>
<feature type="transmembrane region" description="Helical" evidence="1">
    <location>
        <begin position="72"/>
        <end position="104"/>
    </location>
</feature>
<keyword evidence="1" id="KW-0812">Transmembrane</keyword>
<sequence>MDQVDKLQKRYRLDWLIPVLILASAFFVTESSPIFQTNQWDDTNVSFTIGKAWLHGEWPYRDLFEQRGPFMYVIYLAAAAISGNNFTGLFLIEVVLMVAGYFVLWRKDGSAPR</sequence>
<dbReference type="EMBL" id="BBJM01000050">
    <property type="protein sequence ID" value="GAK48701.1"/>
    <property type="molecule type" value="Genomic_DNA"/>
</dbReference>
<dbReference type="Proteomes" id="UP000028700">
    <property type="component" value="Unassembled WGS sequence"/>
</dbReference>
<proteinExistence type="predicted"/>
<evidence type="ECO:0000256" key="1">
    <source>
        <dbReference type="SAM" id="Phobius"/>
    </source>
</evidence>
<comment type="caution">
    <text evidence="2">The sequence shown here is derived from an EMBL/GenBank/DDBJ whole genome shotgun (WGS) entry which is preliminary data.</text>
</comment>
<keyword evidence="2" id="KW-0808">Transferase</keyword>
<dbReference type="AlphaFoldDB" id="A0A081BKY3"/>
<dbReference type="GO" id="GO:0016740">
    <property type="term" value="F:transferase activity"/>
    <property type="evidence" value="ECO:0007669"/>
    <property type="project" value="UniProtKB-KW"/>
</dbReference>
<gene>
    <name evidence="2" type="ORF">LOSG293_500050</name>
</gene>
<reference evidence="2" key="1">
    <citation type="journal article" date="2014" name="Genome Announc.">
        <title>Draft Genome Sequence of Lactobacillus oryzae Strain SG293T.</title>
        <authorList>
            <person name="Tanizawa Y."/>
            <person name="Fujisawa T."/>
            <person name="Mochizuki T."/>
            <person name="Kaminuma E."/>
            <person name="Nakamura Y."/>
            <person name="Tohno M."/>
        </authorList>
    </citation>
    <scope>NUCLEOTIDE SEQUENCE [LARGE SCALE GENOMIC DNA]</scope>
    <source>
        <strain evidence="2">SG293</strain>
    </source>
</reference>
<dbReference type="RefSeq" id="WP_034529670.1">
    <property type="nucleotide sequence ID" value="NZ_BBJM01000050.1"/>
</dbReference>
<keyword evidence="1" id="KW-0472">Membrane</keyword>
<name>A0A081BKY3_9LACO</name>
<organism evidence="2 3">
    <name type="scientific">Secundilactobacillus oryzae JCM 18671</name>
    <dbReference type="NCBI Taxonomy" id="1291743"/>
    <lineage>
        <taxon>Bacteria</taxon>
        <taxon>Bacillati</taxon>
        <taxon>Bacillota</taxon>
        <taxon>Bacilli</taxon>
        <taxon>Lactobacillales</taxon>
        <taxon>Lactobacillaceae</taxon>
        <taxon>Secundilactobacillus</taxon>
    </lineage>
</organism>
<protein>
    <submittedName>
        <fullName evidence="2">Putative teichoic acid/polysaccharide glycosyl transferase</fullName>
    </submittedName>
</protein>
<accession>A0A081BKY3</accession>
<dbReference type="STRING" id="1291743.LOSG293_500050"/>
<evidence type="ECO:0000313" key="2">
    <source>
        <dbReference type="EMBL" id="GAK48701.1"/>
    </source>
</evidence>
<evidence type="ECO:0000313" key="3">
    <source>
        <dbReference type="Proteomes" id="UP000028700"/>
    </source>
</evidence>
<keyword evidence="3" id="KW-1185">Reference proteome</keyword>
<keyword evidence="1" id="KW-1133">Transmembrane helix</keyword>